<dbReference type="AlphaFoldDB" id="A0A645FB87"/>
<gene>
    <name evidence="1" type="ORF">SDC9_158173</name>
</gene>
<accession>A0A645FB87</accession>
<name>A0A645FB87_9ZZZZ</name>
<evidence type="ECO:0000313" key="1">
    <source>
        <dbReference type="EMBL" id="MPN10876.1"/>
    </source>
</evidence>
<comment type="caution">
    <text evidence="1">The sequence shown here is derived from an EMBL/GenBank/DDBJ whole genome shotgun (WGS) entry which is preliminary data.</text>
</comment>
<reference evidence="1" key="1">
    <citation type="submission" date="2019-08" db="EMBL/GenBank/DDBJ databases">
        <authorList>
            <person name="Kucharzyk K."/>
            <person name="Murdoch R.W."/>
            <person name="Higgins S."/>
            <person name="Loffler F."/>
        </authorList>
    </citation>
    <scope>NUCLEOTIDE SEQUENCE</scope>
</reference>
<dbReference type="EMBL" id="VSSQ01057066">
    <property type="protein sequence ID" value="MPN10876.1"/>
    <property type="molecule type" value="Genomic_DNA"/>
</dbReference>
<organism evidence="1">
    <name type="scientific">bioreactor metagenome</name>
    <dbReference type="NCBI Taxonomy" id="1076179"/>
    <lineage>
        <taxon>unclassified sequences</taxon>
        <taxon>metagenomes</taxon>
        <taxon>ecological metagenomes</taxon>
    </lineage>
</organism>
<proteinExistence type="predicted"/>
<protein>
    <submittedName>
        <fullName evidence="1">Uncharacterized protein</fullName>
    </submittedName>
</protein>
<sequence>MASVINLLNRSLMETEEKEKAIHSKNKEILTLRERIEKSTSMDSIEKQEILLSLDSIIVKENI</sequence>